<feature type="compositionally biased region" description="Polar residues" evidence="5">
    <location>
        <begin position="62"/>
        <end position="73"/>
    </location>
</feature>
<feature type="region of interest" description="Disordered" evidence="5">
    <location>
        <begin position="90"/>
        <end position="114"/>
    </location>
</feature>
<keyword evidence="4" id="KW-0175">Coiled coil</keyword>
<dbReference type="CDD" id="cd12193">
    <property type="entry name" value="bZIP_GCN4"/>
    <property type="match status" value="1"/>
</dbReference>
<evidence type="ECO:0000256" key="1">
    <source>
        <dbReference type="ARBA" id="ARBA00023015"/>
    </source>
</evidence>
<dbReference type="GO" id="GO:0000978">
    <property type="term" value="F:RNA polymerase II cis-regulatory region sequence-specific DNA binding"/>
    <property type="evidence" value="ECO:0007669"/>
    <property type="project" value="TreeGrafter"/>
</dbReference>
<keyword evidence="8" id="KW-1185">Reference proteome</keyword>
<accession>A0A167KX15</accession>
<evidence type="ECO:0000259" key="6">
    <source>
        <dbReference type="PROSITE" id="PS50217"/>
    </source>
</evidence>
<dbReference type="RefSeq" id="XP_018287118.1">
    <property type="nucleotide sequence ID" value="XM_018436891.1"/>
</dbReference>
<feature type="compositionally biased region" description="Basic and acidic residues" evidence="5">
    <location>
        <begin position="51"/>
        <end position="61"/>
    </location>
</feature>
<evidence type="ECO:0000256" key="2">
    <source>
        <dbReference type="ARBA" id="ARBA00023125"/>
    </source>
</evidence>
<feature type="compositionally biased region" description="Acidic residues" evidence="5">
    <location>
        <begin position="180"/>
        <end position="189"/>
    </location>
</feature>
<dbReference type="OrthoDB" id="2257100at2759"/>
<dbReference type="GeneID" id="28997797"/>
<evidence type="ECO:0000256" key="5">
    <source>
        <dbReference type="SAM" id="MobiDB-lite"/>
    </source>
</evidence>
<dbReference type="InParanoid" id="A0A167KX15"/>
<feature type="compositionally biased region" description="Basic residues" evidence="5">
    <location>
        <begin position="193"/>
        <end position="202"/>
    </location>
</feature>
<sequence length="280" mass="31688">MNDQRDVRDNQLDGAHNTNVCLFPPLGQDASIQPNTSLMIFTEDVDHDHDYDSHGLHHSHQDSQSVSPHTIKSGTDPDFLWDNVKTFSIPHESDQDYTNSSPNEMPKNDFYETRPQTDFDRASRVPGSVPVVVDSTSFNISWGGNDTPPVDLHPQEEPETVVSTRPLPKPRGIRKLPEPEPGEDGMLDEDTLKRRKNASAARRSRMKKLLKIEHLEHRVNQLQAENAKLVLSNALLESDKRSMCAKEAEYKKRIKYYEDLTKMHGGQLSNSPNGGQEQTQ</sequence>
<dbReference type="SMART" id="SM00338">
    <property type="entry name" value="BRLZ"/>
    <property type="match status" value="1"/>
</dbReference>
<proteinExistence type="predicted"/>
<evidence type="ECO:0000313" key="7">
    <source>
        <dbReference type="EMBL" id="OAD69078.1"/>
    </source>
</evidence>
<dbReference type="Gene3D" id="3.30.160.60">
    <property type="entry name" value="Classic Zinc Finger"/>
    <property type="match status" value="1"/>
</dbReference>
<evidence type="ECO:0000313" key="8">
    <source>
        <dbReference type="Proteomes" id="UP000077315"/>
    </source>
</evidence>
<protein>
    <submittedName>
        <fullName evidence="7">Basic-leucine zipper transcription factor</fullName>
    </submittedName>
</protein>
<feature type="compositionally biased region" description="Basic and acidic residues" evidence="5">
    <location>
        <begin position="1"/>
        <end position="11"/>
    </location>
</feature>
<reference evidence="8" key="1">
    <citation type="submission" date="2015-06" db="EMBL/GenBank/DDBJ databases">
        <title>Expansion of signal transduction pathways in fungi by whole-genome duplication.</title>
        <authorList>
            <consortium name="DOE Joint Genome Institute"/>
            <person name="Corrochano L.M."/>
            <person name="Kuo A."/>
            <person name="Marcet-Houben M."/>
            <person name="Polaino S."/>
            <person name="Salamov A."/>
            <person name="Villalobos J.M."/>
            <person name="Alvarez M.I."/>
            <person name="Avalos J."/>
            <person name="Benito E.P."/>
            <person name="Benoit I."/>
            <person name="Burger G."/>
            <person name="Camino L.P."/>
            <person name="Canovas D."/>
            <person name="Cerda-Olmedo E."/>
            <person name="Cheng J.-F."/>
            <person name="Dominguez A."/>
            <person name="Elias M."/>
            <person name="Eslava A.P."/>
            <person name="Glaser F."/>
            <person name="Grimwood J."/>
            <person name="Gutierrez G."/>
            <person name="Heitman J."/>
            <person name="Henrissat B."/>
            <person name="Iturriaga E.A."/>
            <person name="Lang B.F."/>
            <person name="Lavin J.L."/>
            <person name="Lee S."/>
            <person name="Li W."/>
            <person name="Lindquist E."/>
            <person name="Lopez-Garcia S."/>
            <person name="Luque E.M."/>
            <person name="Marcos A.T."/>
            <person name="Martin J."/>
            <person name="McCluskey K."/>
            <person name="Medina H.R."/>
            <person name="Miralles-Duran A."/>
            <person name="Miyazaki A."/>
            <person name="Munoz-Torres E."/>
            <person name="Oguiza J.A."/>
            <person name="Ohm R."/>
            <person name="Olmedo M."/>
            <person name="Orejas M."/>
            <person name="Ortiz-Castellanos L."/>
            <person name="Pisabarro A.G."/>
            <person name="Rodriguez-Romero J."/>
            <person name="Ruiz-Herrera J."/>
            <person name="Ruiz-Vazquez R."/>
            <person name="Sanz C."/>
            <person name="Schackwitz W."/>
            <person name="Schmutz J."/>
            <person name="Shahriari M."/>
            <person name="Shelest E."/>
            <person name="Silva-Franco F."/>
            <person name="Soanes D."/>
            <person name="Syed K."/>
            <person name="Tagua V.G."/>
            <person name="Talbot N.J."/>
            <person name="Thon M."/>
            <person name="De vries R.P."/>
            <person name="Wiebenga A."/>
            <person name="Yadav J.S."/>
            <person name="Braun E.L."/>
            <person name="Baker S."/>
            <person name="Garre V."/>
            <person name="Horwitz B."/>
            <person name="Torres-Martinez S."/>
            <person name="Idnurm A."/>
            <person name="Herrera-Estrella A."/>
            <person name="Gabaldon T."/>
            <person name="Grigoriev I.V."/>
        </authorList>
    </citation>
    <scope>NUCLEOTIDE SEQUENCE [LARGE SCALE GENOMIC DNA]</scope>
    <source>
        <strain evidence="8">NRRL 1555(-)</strain>
    </source>
</reference>
<dbReference type="AlphaFoldDB" id="A0A167KX15"/>
<gene>
    <name evidence="7" type="ORF">PHYBLDRAFT_172911</name>
</gene>
<feature type="region of interest" description="Disordered" evidence="5">
    <location>
        <begin position="51"/>
        <end position="74"/>
    </location>
</feature>
<dbReference type="PANTHER" id="PTHR11462:SF35">
    <property type="entry name" value="TRANSCRIPTION FACTOR JRA"/>
    <property type="match status" value="1"/>
</dbReference>
<evidence type="ECO:0000256" key="4">
    <source>
        <dbReference type="SAM" id="Coils"/>
    </source>
</evidence>
<feature type="domain" description="BZIP" evidence="6">
    <location>
        <begin position="193"/>
        <end position="229"/>
    </location>
</feature>
<keyword evidence="3" id="KW-0804">Transcription</keyword>
<feature type="coiled-coil region" evidence="4">
    <location>
        <begin position="205"/>
        <end position="239"/>
    </location>
</feature>
<feature type="region of interest" description="Disordered" evidence="5">
    <location>
        <begin position="140"/>
        <end position="202"/>
    </location>
</feature>
<dbReference type="SUPFAM" id="SSF57959">
    <property type="entry name" value="Leucine zipper domain"/>
    <property type="match status" value="1"/>
</dbReference>
<dbReference type="PANTHER" id="PTHR11462">
    <property type="entry name" value="JUN TRANSCRIPTION FACTOR-RELATED"/>
    <property type="match status" value="1"/>
</dbReference>
<dbReference type="PROSITE" id="PS00036">
    <property type="entry name" value="BZIP_BASIC"/>
    <property type="match status" value="1"/>
</dbReference>
<dbReference type="GO" id="GO:0005667">
    <property type="term" value="C:transcription regulator complex"/>
    <property type="evidence" value="ECO:0007669"/>
    <property type="project" value="TreeGrafter"/>
</dbReference>
<feature type="region of interest" description="Disordered" evidence="5">
    <location>
        <begin position="1"/>
        <end position="20"/>
    </location>
</feature>
<keyword evidence="1" id="KW-0805">Transcription regulation</keyword>
<organism evidence="7 8">
    <name type="scientific">Phycomyces blakesleeanus (strain ATCC 8743b / DSM 1359 / FGSC 10004 / NBRC 33097 / NRRL 1555)</name>
    <dbReference type="NCBI Taxonomy" id="763407"/>
    <lineage>
        <taxon>Eukaryota</taxon>
        <taxon>Fungi</taxon>
        <taxon>Fungi incertae sedis</taxon>
        <taxon>Mucoromycota</taxon>
        <taxon>Mucoromycotina</taxon>
        <taxon>Mucoromycetes</taxon>
        <taxon>Mucorales</taxon>
        <taxon>Phycomycetaceae</taxon>
        <taxon>Phycomyces</taxon>
    </lineage>
</organism>
<dbReference type="GO" id="GO:0000981">
    <property type="term" value="F:DNA-binding transcription factor activity, RNA polymerase II-specific"/>
    <property type="evidence" value="ECO:0007669"/>
    <property type="project" value="TreeGrafter"/>
</dbReference>
<dbReference type="VEuPathDB" id="FungiDB:PHYBLDRAFT_172911"/>
<name>A0A167KX15_PHYB8</name>
<dbReference type="EMBL" id="KV440993">
    <property type="protein sequence ID" value="OAD69078.1"/>
    <property type="molecule type" value="Genomic_DNA"/>
</dbReference>
<dbReference type="InterPro" id="IPR004827">
    <property type="entry name" value="bZIP"/>
</dbReference>
<dbReference type="PROSITE" id="PS50217">
    <property type="entry name" value="BZIP"/>
    <property type="match status" value="1"/>
</dbReference>
<dbReference type="InterPro" id="IPR050946">
    <property type="entry name" value="AP-1_TF_bZIP"/>
</dbReference>
<dbReference type="InterPro" id="IPR046347">
    <property type="entry name" value="bZIP_sf"/>
</dbReference>
<dbReference type="Pfam" id="PF07716">
    <property type="entry name" value="bZIP_2"/>
    <property type="match status" value="1"/>
</dbReference>
<evidence type="ECO:0000256" key="3">
    <source>
        <dbReference type="ARBA" id="ARBA00023163"/>
    </source>
</evidence>
<dbReference type="Proteomes" id="UP000077315">
    <property type="component" value="Unassembled WGS sequence"/>
</dbReference>
<keyword evidence="2" id="KW-0238">DNA-binding</keyword>
<dbReference type="STRING" id="763407.A0A167KX15"/>